<keyword evidence="3" id="KW-1133">Transmembrane helix</keyword>
<gene>
    <name evidence="4" type="ORF">CUC44_20100</name>
</gene>
<dbReference type="InterPro" id="IPR002347">
    <property type="entry name" value="SDR_fam"/>
</dbReference>
<evidence type="ECO:0000256" key="3">
    <source>
        <dbReference type="SAM" id="Phobius"/>
    </source>
</evidence>
<evidence type="ECO:0000256" key="2">
    <source>
        <dbReference type="ARBA" id="ARBA00023002"/>
    </source>
</evidence>
<feature type="transmembrane region" description="Helical" evidence="3">
    <location>
        <begin position="209"/>
        <end position="231"/>
    </location>
</feature>
<dbReference type="OrthoDB" id="335726at2"/>
<keyword evidence="5" id="KW-1185">Reference proteome</keyword>
<reference evidence="4 5" key="1">
    <citation type="submission" date="2017-11" db="EMBL/GenBank/DDBJ databases">
        <title>Draft genome sequence of environmental isolate Aeromonas lusitania sp. nov. MDC 2473.</title>
        <authorList>
            <person name="Colston S.M."/>
            <person name="Navarro A."/>
            <person name="Martinez-Murcia A.J."/>
            <person name="Graf J."/>
        </authorList>
    </citation>
    <scope>NUCLEOTIDE SEQUENCE [LARGE SCALE GENOMIC DNA]</scope>
    <source>
        <strain evidence="4 5">MDC 2473</strain>
    </source>
</reference>
<dbReference type="Pfam" id="PF00106">
    <property type="entry name" value="adh_short"/>
    <property type="match status" value="1"/>
</dbReference>
<dbReference type="EMBL" id="PGCP01000044">
    <property type="protein sequence ID" value="PJC91411.1"/>
    <property type="molecule type" value="Genomic_DNA"/>
</dbReference>
<sequence length="238" mass="25075">MSGRVLITGASSGLGRELALGYQAAGWQVWGCGRDAGRLAELADAGVTALRFDARDGDATAAAAAGLPPLDLLILNAGGCEYIKDAHQFDGALFARIMDTNLVATGHTLAAFLPLLGKGSRLAIVSSAVSWLPLPQAEAYGASKAALDYLAATLRLDLRGAGIGVTLIRPGFIDTPLTARNHFPMPCLLPAETAAYLIMKGLAAGRQQIYFPFRFILLLRLLGALPVGLWLRLARHLT</sequence>
<dbReference type="PANTHER" id="PTHR44196:SF1">
    <property type="entry name" value="DEHYDROGENASE_REDUCTASE SDR FAMILY MEMBER 7B"/>
    <property type="match status" value="1"/>
</dbReference>
<dbReference type="Proteomes" id="UP000232060">
    <property type="component" value="Unassembled WGS sequence"/>
</dbReference>
<comment type="caution">
    <text evidence="4">The sequence shown here is derived from an EMBL/GenBank/DDBJ whole genome shotgun (WGS) entry which is preliminary data.</text>
</comment>
<dbReference type="RefSeq" id="WP_100861630.1">
    <property type="nucleotide sequence ID" value="NZ_PGCP01000044.1"/>
</dbReference>
<dbReference type="PROSITE" id="PS00061">
    <property type="entry name" value="ADH_SHORT"/>
    <property type="match status" value="1"/>
</dbReference>
<keyword evidence="3" id="KW-0812">Transmembrane</keyword>
<accession>A0A2M8H4G8</accession>
<dbReference type="Gene3D" id="3.40.50.720">
    <property type="entry name" value="NAD(P)-binding Rossmann-like Domain"/>
    <property type="match status" value="1"/>
</dbReference>
<dbReference type="PANTHER" id="PTHR44196">
    <property type="entry name" value="DEHYDROGENASE/REDUCTASE SDR FAMILY MEMBER 7B"/>
    <property type="match status" value="1"/>
</dbReference>
<keyword evidence="3" id="KW-0472">Membrane</keyword>
<dbReference type="InterPro" id="IPR036291">
    <property type="entry name" value="NAD(P)-bd_dom_sf"/>
</dbReference>
<dbReference type="InterPro" id="IPR020904">
    <property type="entry name" value="Sc_DH/Rdtase_CS"/>
</dbReference>
<proteinExistence type="inferred from homology"/>
<name>A0A2M8H4G8_9GAMM</name>
<dbReference type="SUPFAM" id="SSF51735">
    <property type="entry name" value="NAD(P)-binding Rossmann-fold domains"/>
    <property type="match status" value="1"/>
</dbReference>
<dbReference type="AlphaFoldDB" id="A0A2M8H4G8"/>
<keyword evidence="2" id="KW-0560">Oxidoreductase</keyword>
<evidence type="ECO:0000256" key="1">
    <source>
        <dbReference type="ARBA" id="ARBA00006484"/>
    </source>
</evidence>
<evidence type="ECO:0000313" key="4">
    <source>
        <dbReference type="EMBL" id="PJC91411.1"/>
    </source>
</evidence>
<evidence type="ECO:0000313" key="5">
    <source>
        <dbReference type="Proteomes" id="UP000232060"/>
    </source>
</evidence>
<comment type="similarity">
    <text evidence="1">Belongs to the short-chain dehydrogenases/reductases (SDR) family.</text>
</comment>
<dbReference type="GO" id="GO:0016020">
    <property type="term" value="C:membrane"/>
    <property type="evidence" value="ECO:0007669"/>
    <property type="project" value="TreeGrafter"/>
</dbReference>
<dbReference type="PRINTS" id="PR00081">
    <property type="entry name" value="GDHRDH"/>
</dbReference>
<dbReference type="GO" id="GO:0016491">
    <property type="term" value="F:oxidoreductase activity"/>
    <property type="evidence" value="ECO:0007669"/>
    <property type="project" value="UniProtKB-KW"/>
</dbReference>
<organism evidence="4 5">
    <name type="scientific">Aeromonas lusitana</name>
    <dbReference type="NCBI Taxonomy" id="931529"/>
    <lineage>
        <taxon>Bacteria</taxon>
        <taxon>Pseudomonadati</taxon>
        <taxon>Pseudomonadota</taxon>
        <taxon>Gammaproteobacteria</taxon>
        <taxon>Aeromonadales</taxon>
        <taxon>Aeromonadaceae</taxon>
        <taxon>Aeromonas</taxon>
    </lineage>
</organism>
<protein>
    <submittedName>
        <fullName evidence="4">Short-chain dehydrogenase</fullName>
    </submittedName>
</protein>